<organism evidence="2 3">
    <name type="scientific">Borrelia turcica IST7</name>
    <dbReference type="NCBI Taxonomy" id="1104446"/>
    <lineage>
        <taxon>Bacteria</taxon>
        <taxon>Pseudomonadati</taxon>
        <taxon>Spirochaetota</taxon>
        <taxon>Spirochaetia</taxon>
        <taxon>Spirochaetales</taxon>
        <taxon>Borreliaceae</taxon>
        <taxon>Borrelia</taxon>
    </lineage>
</organism>
<keyword evidence="2" id="KW-0282">Flagellum</keyword>
<feature type="domain" description="Flagellar hook-length control protein-like C-terminal" evidence="1">
    <location>
        <begin position="267"/>
        <end position="340"/>
    </location>
</feature>
<reference evidence="2 3" key="1">
    <citation type="journal article" date="2018" name="Infect. Genet. Evol.">
        <title>Genome-wide analysis of Borrelia turcica and 'Candidatus Borrelia tachyglossi' shows relapsing fever-like genomes with unique genomic links to Lyme disease Borrelia.</title>
        <authorList>
            <person name="Gofton A.W."/>
            <person name="Margos G."/>
            <person name="Fingerle V."/>
            <person name="Hepner S."/>
            <person name="Loh S.M."/>
            <person name="Ryan U."/>
            <person name="Irwin P."/>
            <person name="Oskam C.L."/>
        </authorList>
    </citation>
    <scope>NUCLEOTIDE SEQUENCE [LARGE SCALE GENOMIC DNA]</scope>
    <source>
        <strain evidence="2 3">IST7</strain>
    </source>
</reference>
<evidence type="ECO:0000313" key="3">
    <source>
        <dbReference type="Proteomes" id="UP000275571"/>
    </source>
</evidence>
<keyword evidence="2" id="KW-0969">Cilium</keyword>
<accession>A0A386PKA5</accession>
<keyword evidence="2" id="KW-0966">Cell projection</keyword>
<dbReference type="EMBL" id="CP028884">
    <property type="protein sequence ID" value="AYE36171.1"/>
    <property type="molecule type" value="Genomic_DNA"/>
</dbReference>
<dbReference type="Proteomes" id="UP000275571">
    <property type="component" value="Chromosome"/>
</dbReference>
<dbReference type="InterPro" id="IPR021136">
    <property type="entry name" value="Flagellar_hook_control-like_C"/>
</dbReference>
<dbReference type="OrthoDB" id="350467at2"/>
<dbReference type="RefSeq" id="WP_120104092.1">
    <property type="nucleotide sequence ID" value="NZ_CP028884.1"/>
</dbReference>
<dbReference type="KEGG" id="btur:DB313_01470"/>
<proteinExistence type="predicted"/>
<evidence type="ECO:0000313" key="2">
    <source>
        <dbReference type="EMBL" id="AYE36171.1"/>
    </source>
</evidence>
<keyword evidence="3" id="KW-1185">Reference proteome</keyword>
<sequence>MDNLSKVVSNNFNLLSKDLGLVNLDGLLDKGRKGGFLDLIFSEMKGVSKIRGSVLDFLRFLKGNGLIDKKFKKMSLDKTFAFEKLSDAGFMSDLKSLVKKMGNLSGFENFRALGENLSGDRLINQKEIIKGIENFLSEINVLFGNMNSLLGFDIVRVDLDSSYNELDLEKRDKEKNIINIDVKNFKRNDGVRELFNVEARFRVVDNENSVNKYNIKEAFDGMGEFVGDLYSSDTVKYNKESFIGNINDNLMSEWNLKVNHNIVDKAKIVLKSNDTGEIRLILKPRELGSIRINLNLDSNNNLFGRIIVDNQNVRALFEQNMYSISKMLDDNGFNTSLSLSLAGSDSGFFSGYFKDQGEGRGFSFDESKIFKLEDDVEISGDLEKSINFIV</sequence>
<dbReference type="Pfam" id="PF02120">
    <property type="entry name" value="Flg_hook"/>
    <property type="match status" value="1"/>
</dbReference>
<dbReference type="InterPro" id="IPR038610">
    <property type="entry name" value="FliK-like_C_sf"/>
</dbReference>
<dbReference type="AlphaFoldDB" id="A0A386PKA5"/>
<name>A0A386PKA5_9SPIR</name>
<protein>
    <submittedName>
        <fullName evidence="2">Flagellar hook-length control protein</fullName>
    </submittedName>
</protein>
<evidence type="ECO:0000259" key="1">
    <source>
        <dbReference type="Pfam" id="PF02120"/>
    </source>
</evidence>
<gene>
    <name evidence="2" type="ORF">DB313_01470</name>
</gene>
<dbReference type="Gene3D" id="3.30.750.140">
    <property type="match status" value="1"/>
</dbReference>